<dbReference type="AlphaFoldDB" id="C3Z9Y2"/>
<dbReference type="InParanoid" id="C3Z9Y2"/>
<name>C3Z9Y2_BRAFL</name>
<protein>
    <submittedName>
        <fullName evidence="1">Uncharacterized protein</fullName>
    </submittedName>
</protein>
<reference evidence="1" key="1">
    <citation type="journal article" date="2008" name="Nature">
        <title>The amphioxus genome and the evolution of the chordate karyotype.</title>
        <authorList>
            <consortium name="US DOE Joint Genome Institute (JGI-PGF)"/>
            <person name="Putnam N.H."/>
            <person name="Butts T."/>
            <person name="Ferrier D.E.K."/>
            <person name="Furlong R.F."/>
            <person name="Hellsten U."/>
            <person name="Kawashima T."/>
            <person name="Robinson-Rechavi M."/>
            <person name="Shoguchi E."/>
            <person name="Terry A."/>
            <person name="Yu J.-K."/>
            <person name="Benito-Gutierrez E.L."/>
            <person name="Dubchak I."/>
            <person name="Garcia-Fernandez J."/>
            <person name="Gibson-Brown J.J."/>
            <person name="Grigoriev I.V."/>
            <person name="Horton A.C."/>
            <person name="de Jong P.J."/>
            <person name="Jurka J."/>
            <person name="Kapitonov V.V."/>
            <person name="Kohara Y."/>
            <person name="Kuroki Y."/>
            <person name="Lindquist E."/>
            <person name="Lucas S."/>
            <person name="Osoegawa K."/>
            <person name="Pennacchio L.A."/>
            <person name="Salamov A.A."/>
            <person name="Satou Y."/>
            <person name="Sauka-Spengler T."/>
            <person name="Schmutz J."/>
            <person name="Shin-I T."/>
            <person name="Toyoda A."/>
            <person name="Bronner-Fraser M."/>
            <person name="Fujiyama A."/>
            <person name="Holland L.Z."/>
            <person name="Holland P.W.H."/>
            <person name="Satoh N."/>
            <person name="Rokhsar D.S."/>
        </authorList>
    </citation>
    <scope>NUCLEOTIDE SEQUENCE [LARGE SCALE GENOMIC DNA]</scope>
    <source>
        <strain evidence="1">S238N-H82</strain>
        <tissue evidence="1">Testes</tissue>
    </source>
</reference>
<organism>
    <name type="scientific">Branchiostoma floridae</name>
    <name type="common">Florida lancelet</name>
    <name type="synonym">Amphioxus</name>
    <dbReference type="NCBI Taxonomy" id="7739"/>
    <lineage>
        <taxon>Eukaryota</taxon>
        <taxon>Metazoa</taxon>
        <taxon>Chordata</taxon>
        <taxon>Cephalochordata</taxon>
        <taxon>Leptocardii</taxon>
        <taxon>Amphioxiformes</taxon>
        <taxon>Branchiostomatidae</taxon>
        <taxon>Branchiostoma</taxon>
    </lineage>
</organism>
<accession>C3Z9Y2</accession>
<evidence type="ECO:0000313" key="1">
    <source>
        <dbReference type="EMBL" id="EEN50570.1"/>
    </source>
</evidence>
<proteinExistence type="predicted"/>
<sequence length="107" mass="11820">MTMMFARTPWQPHLTHPLGILRQAAMWARSPLWVHATSAWGPPPSFGGLGDPSALWGRNLMGPLNPTPGWEDHAQSATKLDPGLPTHHMVFIDMTDRASAQPTFVTR</sequence>
<gene>
    <name evidence="1" type="ORF">BRAFLDRAFT_77527</name>
</gene>
<dbReference type="EMBL" id="GG666601">
    <property type="protein sequence ID" value="EEN50570.1"/>
    <property type="molecule type" value="Genomic_DNA"/>
</dbReference>